<keyword evidence="2" id="KW-1133">Transmembrane helix</keyword>
<dbReference type="EMBL" id="MVBO01000008">
    <property type="protein sequence ID" value="OZJ05939.1"/>
    <property type="molecule type" value="Genomic_DNA"/>
</dbReference>
<comment type="caution">
    <text evidence="3">The sequence shown here is derived from an EMBL/GenBank/DDBJ whole genome shotgun (WGS) entry which is preliminary data.</text>
</comment>
<name>A0A261Y5P9_9FUNG</name>
<keyword evidence="4" id="KW-1185">Reference proteome</keyword>
<evidence type="ECO:0000313" key="4">
    <source>
        <dbReference type="Proteomes" id="UP000242875"/>
    </source>
</evidence>
<feature type="region of interest" description="Disordered" evidence="1">
    <location>
        <begin position="1"/>
        <end position="48"/>
    </location>
</feature>
<evidence type="ECO:0000256" key="1">
    <source>
        <dbReference type="SAM" id="MobiDB-lite"/>
    </source>
</evidence>
<evidence type="ECO:0000256" key="2">
    <source>
        <dbReference type="SAM" id="Phobius"/>
    </source>
</evidence>
<reference evidence="3 4" key="1">
    <citation type="journal article" date="2017" name="Mycologia">
        <title>Bifiguratus adelaidae, gen. et sp. nov., a new member of Mucoromycotina in endophytic and soil-dwelling habitats.</title>
        <authorList>
            <person name="Torres-Cruz T.J."/>
            <person name="Billingsley Tobias T.L."/>
            <person name="Almatruk M."/>
            <person name="Hesse C."/>
            <person name="Kuske C.R."/>
            <person name="Desiro A."/>
            <person name="Benucci G.M."/>
            <person name="Bonito G."/>
            <person name="Stajich J.E."/>
            <person name="Dunlap C."/>
            <person name="Arnold A.E."/>
            <person name="Porras-Alfaro A."/>
        </authorList>
    </citation>
    <scope>NUCLEOTIDE SEQUENCE [LARGE SCALE GENOMIC DNA]</scope>
    <source>
        <strain evidence="3 4">AZ0501</strain>
    </source>
</reference>
<gene>
    <name evidence="3" type="ORF">BZG36_01248</name>
</gene>
<accession>A0A261Y5P9</accession>
<feature type="transmembrane region" description="Helical" evidence="2">
    <location>
        <begin position="55"/>
        <end position="76"/>
    </location>
</feature>
<keyword evidence="2" id="KW-0812">Transmembrane</keyword>
<protein>
    <submittedName>
        <fullName evidence="3">Uncharacterized protein</fullName>
    </submittedName>
</protein>
<proteinExistence type="predicted"/>
<keyword evidence="2" id="KW-0472">Membrane</keyword>
<evidence type="ECO:0000313" key="3">
    <source>
        <dbReference type="EMBL" id="OZJ05939.1"/>
    </source>
</evidence>
<dbReference type="AlphaFoldDB" id="A0A261Y5P9"/>
<dbReference type="Proteomes" id="UP000242875">
    <property type="component" value="Unassembled WGS sequence"/>
</dbReference>
<sequence>MPSDNWQTIQSRDNQANATPPASPAKSRTSKMSSKKGSIPRSQARAAPQTKSSTAALITFAIQGFLAYIAYLVLWVCPSSSDSAICNTVLGLKTKYLDPALEHDAIAPHVERAGALYDQHARPVIEGAYNKLEPQIKYFANVAKDQWDAQVQKNPYIAKADAFYKETYRTYVAPQGKAKRS</sequence>
<organism evidence="3 4">
    <name type="scientific">Bifiguratus adelaidae</name>
    <dbReference type="NCBI Taxonomy" id="1938954"/>
    <lineage>
        <taxon>Eukaryota</taxon>
        <taxon>Fungi</taxon>
        <taxon>Fungi incertae sedis</taxon>
        <taxon>Mucoromycota</taxon>
        <taxon>Mucoromycotina</taxon>
        <taxon>Endogonomycetes</taxon>
        <taxon>Endogonales</taxon>
        <taxon>Endogonales incertae sedis</taxon>
        <taxon>Bifiguratus</taxon>
    </lineage>
</organism>
<feature type="compositionally biased region" description="Polar residues" evidence="1">
    <location>
        <begin position="1"/>
        <end position="36"/>
    </location>
</feature>